<keyword evidence="2" id="KW-1185">Reference proteome</keyword>
<evidence type="ECO:0000313" key="1">
    <source>
        <dbReference type="EMBL" id="KRN26953.1"/>
    </source>
</evidence>
<name>A0A0R2FEG0_9LACO</name>
<dbReference type="PANTHER" id="PTHR35145">
    <property type="entry name" value="CYTOPLASMIC PROTEIN-RELATED"/>
    <property type="match status" value="1"/>
</dbReference>
<dbReference type="PATRIC" id="fig|1423804.4.peg.3328"/>
<evidence type="ECO:0000313" key="2">
    <source>
        <dbReference type="Proteomes" id="UP000051442"/>
    </source>
</evidence>
<dbReference type="Pfam" id="PF04237">
    <property type="entry name" value="YjbR"/>
    <property type="match status" value="1"/>
</dbReference>
<evidence type="ECO:0008006" key="3">
    <source>
        <dbReference type="Google" id="ProtNLM"/>
    </source>
</evidence>
<dbReference type="SUPFAM" id="SSF142906">
    <property type="entry name" value="YjbR-like"/>
    <property type="match status" value="1"/>
</dbReference>
<dbReference type="EMBL" id="AYZM01000003">
    <property type="protein sequence ID" value="KRN26953.1"/>
    <property type="molecule type" value="Genomic_DNA"/>
</dbReference>
<organism evidence="1 2">
    <name type="scientific">Secundilactobacillus similis DSM 23365 = JCM 2765</name>
    <dbReference type="NCBI Taxonomy" id="1423804"/>
    <lineage>
        <taxon>Bacteria</taxon>
        <taxon>Bacillati</taxon>
        <taxon>Bacillota</taxon>
        <taxon>Bacilli</taxon>
        <taxon>Lactobacillales</taxon>
        <taxon>Lactobacillaceae</taxon>
        <taxon>Secundilactobacillus</taxon>
    </lineage>
</organism>
<dbReference type="Proteomes" id="UP000051442">
    <property type="component" value="Unassembled WGS sequence"/>
</dbReference>
<dbReference type="InterPro" id="IPR038056">
    <property type="entry name" value="YjbR-like_sf"/>
</dbReference>
<dbReference type="InterPro" id="IPR058532">
    <property type="entry name" value="YjbR/MT2646/Rv2570-like"/>
</dbReference>
<comment type="caution">
    <text evidence="1">The sequence shown here is derived from an EMBL/GenBank/DDBJ whole genome shotgun (WGS) entry which is preliminary data.</text>
</comment>
<reference evidence="1 2" key="1">
    <citation type="journal article" date="2015" name="Genome Announc.">
        <title>Expanding the biotechnology potential of lactobacilli through comparative genomics of 213 strains and associated genera.</title>
        <authorList>
            <person name="Sun Z."/>
            <person name="Harris H.M."/>
            <person name="McCann A."/>
            <person name="Guo C."/>
            <person name="Argimon S."/>
            <person name="Zhang W."/>
            <person name="Yang X."/>
            <person name="Jeffery I.B."/>
            <person name="Cooney J.C."/>
            <person name="Kagawa T.F."/>
            <person name="Liu W."/>
            <person name="Song Y."/>
            <person name="Salvetti E."/>
            <person name="Wrobel A."/>
            <person name="Rasinkangas P."/>
            <person name="Parkhill J."/>
            <person name="Rea M.C."/>
            <person name="O'Sullivan O."/>
            <person name="Ritari J."/>
            <person name="Douillard F.P."/>
            <person name="Paul Ross R."/>
            <person name="Yang R."/>
            <person name="Briner A.E."/>
            <person name="Felis G.E."/>
            <person name="de Vos W.M."/>
            <person name="Barrangou R."/>
            <person name="Klaenhammer T.R."/>
            <person name="Caufield P.W."/>
            <person name="Cui Y."/>
            <person name="Zhang H."/>
            <person name="O'Toole P.W."/>
        </authorList>
    </citation>
    <scope>NUCLEOTIDE SEQUENCE [LARGE SCALE GENOMIC DNA]</scope>
    <source>
        <strain evidence="1 2">DSM 23365</strain>
    </source>
</reference>
<dbReference type="AlphaFoldDB" id="A0A0R2FEG0"/>
<accession>A0A0R2FEG0</accession>
<dbReference type="STRING" id="1423804.FD14_GL003094"/>
<proteinExistence type="predicted"/>
<protein>
    <recommendedName>
        <fullName evidence="3">MmcQ protein</fullName>
    </recommendedName>
</protein>
<gene>
    <name evidence="1" type="ORF">FD14_GL003094</name>
</gene>
<dbReference type="Gene3D" id="3.90.1150.30">
    <property type="match status" value="1"/>
</dbReference>
<dbReference type="PANTHER" id="PTHR35145:SF1">
    <property type="entry name" value="CYTOPLASMIC PROTEIN"/>
    <property type="match status" value="1"/>
</dbReference>
<sequence length="101" mass="11497">MEADRPFKHYPDYVALRHPNGKWFGLIMNVPADKLGLPGMAEIEIADFKVEPELNSILQVQPNFLPGYHMSKVHWITAILERFESVAELADLIEGSYEATQ</sequence>
<dbReference type="InterPro" id="IPR007351">
    <property type="entry name" value="YjbR"/>
</dbReference>